<feature type="transmembrane region" description="Helical" evidence="11">
    <location>
        <begin position="190"/>
        <end position="211"/>
    </location>
</feature>
<feature type="domain" description="HAMP" evidence="13">
    <location>
        <begin position="212"/>
        <end position="264"/>
    </location>
</feature>
<comment type="subcellular location">
    <subcellularLocation>
        <location evidence="1">Cell membrane</location>
        <topology evidence="1">Multi-pass membrane protein</topology>
    </subcellularLocation>
</comment>
<evidence type="ECO:0000256" key="8">
    <source>
        <dbReference type="ARBA" id="ARBA00023224"/>
    </source>
</evidence>
<evidence type="ECO:0000256" key="7">
    <source>
        <dbReference type="ARBA" id="ARBA00023136"/>
    </source>
</evidence>
<dbReference type="PANTHER" id="PTHR32089">
    <property type="entry name" value="METHYL-ACCEPTING CHEMOTAXIS PROTEIN MCPB"/>
    <property type="match status" value="1"/>
</dbReference>
<feature type="transmembrane region" description="Helical" evidence="11">
    <location>
        <begin position="12"/>
        <end position="32"/>
    </location>
</feature>
<feature type="domain" description="Methyl-accepting transducer" evidence="12">
    <location>
        <begin position="269"/>
        <end position="505"/>
    </location>
</feature>
<dbReference type="InterPro" id="IPR004090">
    <property type="entry name" value="Chemotax_Me-accpt_rcpt"/>
</dbReference>
<keyword evidence="2" id="KW-1003">Cell membrane</keyword>
<dbReference type="Pfam" id="PF00015">
    <property type="entry name" value="MCPsignal"/>
    <property type="match status" value="1"/>
</dbReference>
<dbReference type="Pfam" id="PF12729">
    <property type="entry name" value="4HB_MCP_1"/>
    <property type="match status" value="1"/>
</dbReference>
<dbReference type="CDD" id="cd06225">
    <property type="entry name" value="HAMP"/>
    <property type="match status" value="1"/>
</dbReference>
<dbReference type="PANTHER" id="PTHR32089:SF120">
    <property type="entry name" value="METHYL-ACCEPTING CHEMOTAXIS PROTEIN TLPQ"/>
    <property type="match status" value="1"/>
</dbReference>
<evidence type="ECO:0000256" key="6">
    <source>
        <dbReference type="ARBA" id="ARBA00022989"/>
    </source>
</evidence>
<dbReference type="PROSITE" id="PS50111">
    <property type="entry name" value="CHEMOTAXIS_TRANSDUC_2"/>
    <property type="match status" value="1"/>
</dbReference>
<dbReference type="PROSITE" id="PS50885">
    <property type="entry name" value="HAMP"/>
    <property type="match status" value="1"/>
</dbReference>
<keyword evidence="6 11" id="KW-1133">Transmembrane helix</keyword>
<evidence type="ECO:0000256" key="4">
    <source>
        <dbReference type="ARBA" id="ARBA00022500"/>
    </source>
</evidence>
<keyword evidence="5 11" id="KW-0812">Transmembrane</keyword>
<dbReference type="InterPro" id="IPR004089">
    <property type="entry name" value="MCPsignal_dom"/>
</dbReference>
<dbReference type="CDD" id="cd11386">
    <property type="entry name" value="MCP_signal"/>
    <property type="match status" value="1"/>
</dbReference>
<evidence type="ECO:0000256" key="2">
    <source>
        <dbReference type="ARBA" id="ARBA00022475"/>
    </source>
</evidence>
<keyword evidence="3" id="KW-0488">Methylation</keyword>
<evidence type="ECO:0000256" key="5">
    <source>
        <dbReference type="ARBA" id="ARBA00022692"/>
    </source>
</evidence>
<keyword evidence="8 10" id="KW-0807">Transducer</keyword>
<dbReference type="PRINTS" id="PR00260">
    <property type="entry name" value="CHEMTRNSDUCR"/>
</dbReference>
<dbReference type="SMART" id="SM00283">
    <property type="entry name" value="MA"/>
    <property type="match status" value="1"/>
</dbReference>
<dbReference type="Proteomes" id="UP000078356">
    <property type="component" value="Unassembled WGS sequence"/>
</dbReference>
<dbReference type="EMBL" id="LWCR01000034">
    <property type="protein sequence ID" value="OAN26575.1"/>
    <property type="molecule type" value="Genomic_DNA"/>
</dbReference>
<comment type="caution">
    <text evidence="14">The sequence shown here is derived from an EMBL/GenBank/DDBJ whole genome shotgun (WGS) entry which is preliminary data.</text>
</comment>
<keyword evidence="7 11" id="KW-0472">Membrane</keyword>
<name>A0A178LBL2_9PSED</name>
<dbReference type="SUPFAM" id="SSF58104">
    <property type="entry name" value="Methyl-accepting chemotaxis protein (MCP) signaling domain"/>
    <property type="match status" value="1"/>
</dbReference>
<evidence type="ECO:0000256" key="11">
    <source>
        <dbReference type="SAM" id="Phobius"/>
    </source>
</evidence>
<evidence type="ECO:0000256" key="9">
    <source>
        <dbReference type="ARBA" id="ARBA00029447"/>
    </source>
</evidence>
<dbReference type="FunFam" id="1.10.287.950:FF:000001">
    <property type="entry name" value="Methyl-accepting chemotaxis sensory transducer"/>
    <property type="match status" value="1"/>
</dbReference>
<evidence type="ECO:0000256" key="10">
    <source>
        <dbReference type="PROSITE-ProRule" id="PRU00284"/>
    </source>
</evidence>
<dbReference type="InterPro" id="IPR003660">
    <property type="entry name" value="HAMP_dom"/>
</dbReference>
<dbReference type="OrthoDB" id="9781845at2"/>
<organism evidence="14 15">
    <name type="scientific">Pseudomonas oryzihabitans</name>
    <dbReference type="NCBI Taxonomy" id="47885"/>
    <lineage>
        <taxon>Bacteria</taxon>
        <taxon>Pseudomonadati</taxon>
        <taxon>Pseudomonadota</taxon>
        <taxon>Gammaproteobacteria</taxon>
        <taxon>Pseudomonadales</taxon>
        <taxon>Pseudomonadaceae</taxon>
        <taxon>Pseudomonas</taxon>
    </lineage>
</organism>
<proteinExistence type="inferred from homology"/>
<gene>
    <name evidence="14" type="ORF">A4V15_05305</name>
</gene>
<dbReference type="GO" id="GO:0007165">
    <property type="term" value="P:signal transduction"/>
    <property type="evidence" value="ECO:0007669"/>
    <property type="project" value="UniProtKB-KW"/>
</dbReference>
<evidence type="ECO:0000313" key="15">
    <source>
        <dbReference type="Proteomes" id="UP000078356"/>
    </source>
</evidence>
<evidence type="ECO:0000259" key="12">
    <source>
        <dbReference type="PROSITE" id="PS50111"/>
    </source>
</evidence>
<dbReference type="Pfam" id="PF00672">
    <property type="entry name" value="HAMP"/>
    <property type="match status" value="1"/>
</dbReference>
<accession>A0A178LBL2</accession>
<dbReference type="GO" id="GO:0006935">
    <property type="term" value="P:chemotaxis"/>
    <property type="evidence" value="ECO:0007669"/>
    <property type="project" value="UniProtKB-KW"/>
</dbReference>
<protein>
    <submittedName>
        <fullName evidence="14">Chemotaxis protein</fullName>
    </submittedName>
</protein>
<evidence type="ECO:0000259" key="13">
    <source>
        <dbReference type="PROSITE" id="PS50885"/>
    </source>
</evidence>
<dbReference type="GO" id="GO:0004888">
    <property type="term" value="F:transmembrane signaling receptor activity"/>
    <property type="evidence" value="ECO:0007669"/>
    <property type="project" value="InterPro"/>
</dbReference>
<dbReference type="AlphaFoldDB" id="A0A178LBL2"/>
<dbReference type="Gene3D" id="1.10.287.950">
    <property type="entry name" value="Methyl-accepting chemotaxis protein"/>
    <property type="match status" value="1"/>
</dbReference>
<dbReference type="GO" id="GO:0005886">
    <property type="term" value="C:plasma membrane"/>
    <property type="evidence" value="ECO:0007669"/>
    <property type="project" value="UniProtKB-SubCell"/>
</dbReference>
<sequence length="541" mass="57523">MSLRSLNVAPRAVLFFSVIVLIVFGLGAVAVVQMGKLYEAEQDVETSWLPGNQLAAKMGGGLLRLRLESLRGTTTPDPQLRAQTVAAFPGYRDAFFAAVKEYEATLASDEDRQLYAAVVKGAEGYRTLLEAFEQKLRTGDNEGAIVLINTSIRPLTNALEKHIAELSAFNERGAKAAGIAAKATFTTGLYWVYGLIALTVLATVVLAALLIRSITRPVGEALRIAQRIARKDLTERITVVGRDEAAGMLQALAQMQGNLRDTVSHIADSSTQLASAAEEMTAVIDEASRGYVRQNDEVNQAASAVTEMSSAVEEVARNAADAASTSLHTQTLTSEGLDKVTRTVQSIEALAQNVASTSEQIQALSSRAQDINAVVEVIRAIAEQTNLLALNAAIEAARAGEQGRGFAVVADEVRALAHRTQQSTREIEQMIGAIQSDSSLAVKAMAESQQLAGESTSVAQLANVSLEQIAESISQINDRNAVIATAAEEQAQVAREIDRNITSIRDLATQSATGATQTASASAEVSKLATGLNRMVREFAV</sequence>
<comment type="similarity">
    <text evidence="9">Belongs to the methyl-accepting chemotaxis (MCP) protein family.</text>
</comment>
<keyword evidence="4" id="KW-0145">Chemotaxis</keyword>
<evidence type="ECO:0000256" key="1">
    <source>
        <dbReference type="ARBA" id="ARBA00004651"/>
    </source>
</evidence>
<dbReference type="InterPro" id="IPR024478">
    <property type="entry name" value="HlyB_4HB_MCP"/>
</dbReference>
<reference evidence="14 15" key="1">
    <citation type="submission" date="2016-04" db="EMBL/GenBank/DDBJ databases">
        <title>Draft Genome Sequences of Staphylococcus capitis Strain H36, S. capitis Strain H65, S. cohnii Strain H62, S. hominis Strain H69, Mycobacterium iranicum Strain H39, Plantibacter sp. Strain H53, Pseudomonas oryzihabitans Strain H72, and Microbacterium sp. Strain H83, isolated from residential settings.</title>
        <authorList>
            <person name="Lymperopoulou D."/>
            <person name="Adams R.I."/>
            <person name="Lindow S."/>
            <person name="Coil D.A."/>
            <person name="Jospin G."/>
            <person name="Eisen J.A."/>
        </authorList>
    </citation>
    <scope>NUCLEOTIDE SEQUENCE [LARGE SCALE GENOMIC DNA]</scope>
    <source>
        <strain evidence="14 15">H72</strain>
    </source>
</reference>
<evidence type="ECO:0000256" key="3">
    <source>
        <dbReference type="ARBA" id="ARBA00022481"/>
    </source>
</evidence>
<evidence type="ECO:0000313" key="14">
    <source>
        <dbReference type="EMBL" id="OAN26575.1"/>
    </source>
</evidence>
<dbReference type="SMART" id="SM00304">
    <property type="entry name" value="HAMP"/>
    <property type="match status" value="1"/>
</dbReference>